<dbReference type="InterPro" id="IPR011006">
    <property type="entry name" value="CheY-like_superfamily"/>
</dbReference>
<gene>
    <name evidence="10" type="ORF">HLB44_20580</name>
</gene>
<dbReference type="InterPro" id="IPR003594">
    <property type="entry name" value="HATPase_dom"/>
</dbReference>
<dbReference type="SMART" id="SM00448">
    <property type="entry name" value="REC"/>
    <property type="match status" value="1"/>
</dbReference>
<dbReference type="CDD" id="cd01007">
    <property type="entry name" value="PBP2_BvgS_HisK_like"/>
    <property type="match status" value="1"/>
</dbReference>
<evidence type="ECO:0000256" key="2">
    <source>
        <dbReference type="ARBA" id="ARBA00012438"/>
    </source>
</evidence>
<dbReference type="Pfam" id="PF00497">
    <property type="entry name" value="SBP_bac_3"/>
    <property type="match status" value="2"/>
</dbReference>
<dbReference type="PANTHER" id="PTHR43047">
    <property type="entry name" value="TWO-COMPONENT HISTIDINE PROTEIN KINASE"/>
    <property type="match status" value="1"/>
</dbReference>
<dbReference type="InterPro" id="IPR004358">
    <property type="entry name" value="Sig_transdc_His_kin-like_C"/>
</dbReference>
<dbReference type="PROSITE" id="PS50110">
    <property type="entry name" value="RESPONSE_REGULATORY"/>
    <property type="match status" value="1"/>
</dbReference>
<dbReference type="InterPro" id="IPR001789">
    <property type="entry name" value="Sig_transdc_resp-reg_receiver"/>
</dbReference>
<comment type="caution">
    <text evidence="10">The sequence shown here is derived from an EMBL/GenBank/DDBJ whole genome shotgun (WGS) entry which is preliminary data.</text>
</comment>
<evidence type="ECO:0000259" key="8">
    <source>
        <dbReference type="PROSITE" id="PS50109"/>
    </source>
</evidence>
<dbReference type="SMART" id="SM00387">
    <property type="entry name" value="HATPase_c"/>
    <property type="match status" value="1"/>
</dbReference>
<name>A0ABX2ELF3_9BURK</name>
<evidence type="ECO:0000256" key="7">
    <source>
        <dbReference type="SAM" id="SignalP"/>
    </source>
</evidence>
<dbReference type="Gene3D" id="3.40.50.2300">
    <property type="match status" value="1"/>
</dbReference>
<dbReference type="PROSITE" id="PS50109">
    <property type="entry name" value="HIS_KIN"/>
    <property type="match status" value="1"/>
</dbReference>
<keyword evidence="5" id="KW-0418">Kinase</keyword>
<dbReference type="InterPro" id="IPR001638">
    <property type="entry name" value="Solute-binding_3/MltF_N"/>
</dbReference>
<keyword evidence="7" id="KW-0732">Signal</keyword>
<dbReference type="SUPFAM" id="SSF53850">
    <property type="entry name" value="Periplasmic binding protein-like II"/>
    <property type="match status" value="2"/>
</dbReference>
<evidence type="ECO:0000256" key="4">
    <source>
        <dbReference type="ARBA" id="ARBA00022679"/>
    </source>
</evidence>
<dbReference type="SMART" id="SM00062">
    <property type="entry name" value="PBPb"/>
    <property type="match status" value="2"/>
</dbReference>
<dbReference type="Gene3D" id="3.40.190.10">
    <property type="entry name" value="Periplasmic binding protein-like II"/>
    <property type="match status" value="4"/>
</dbReference>
<evidence type="ECO:0000313" key="10">
    <source>
        <dbReference type="EMBL" id="NRF69400.1"/>
    </source>
</evidence>
<dbReference type="Gene3D" id="1.10.287.130">
    <property type="match status" value="1"/>
</dbReference>
<dbReference type="SMART" id="SM00388">
    <property type="entry name" value="HisKA"/>
    <property type="match status" value="1"/>
</dbReference>
<evidence type="ECO:0000256" key="3">
    <source>
        <dbReference type="ARBA" id="ARBA00022553"/>
    </source>
</evidence>
<dbReference type="Proteomes" id="UP000737171">
    <property type="component" value="Unassembled WGS sequence"/>
</dbReference>
<evidence type="ECO:0000313" key="11">
    <source>
        <dbReference type="Proteomes" id="UP000737171"/>
    </source>
</evidence>
<feature type="domain" description="Response regulatory" evidence="9">
    <location>
        <begin position="799"/>
        <end position="916"/>
    </location>
</feature>
<accession>A0ABX2ELF3</accession>
<keyword evidence="11" id="KW-1185">Reference proteome</keyword>
<reference evidence="10 11" key="1">
    <citation type="submission" date="2020-05" db="EMBL/GenBank/DDBJ databases">
        <title>Aquincola sp. isolate from soil.</title>
        <authorList>
            <person name="Han J."/>
            <person name="Kim D.-U."/>
        </authorList>
    </citation>
    <scope>NUCLEOTIDE SEQUENCE [LARGE SCALE GENOMIC DNA]</scope>
    <source>
        <strain evidence="10 11">S2</strain>
    </source>
</reference>
<evidence type="ECO:0000256" key="5">
    <source>
        <dbReference type="ARBA" id="ARBA00022777"/>
    </source>
</evidence>
<dbReference type="SUPFAM" id="SSF47384">
    <property type="entry name" value="Homodimeric domain of signal transducing histidine kinase"/>
    <property type="match status" value="1"/>
</dbReference>
<dbReference type="PANTHER" id="PTHR43047:SF72">
    <property type="entry name" value="OSMOSENSING HISTIDINE PROTEIN KINASE SLN1"/>
    <property type="match status" value="1"/>
</dbReference>
<evidence type="ECO:0000256" key="1">
    <source>
        <dbReference type="ARBA" id="ARBA00000085"/>
    </source>
</evidence>
<dbReference type="EC" id="2.7.13.3" evidence="2"/>
<keyword evidence="4" id="KW-0808">Transferase</keyword>
<proteinExistence type="predicted"/>
<dbReference type="Pfam" id="PF00512">
    <property type="entry name" value="HisKA"/>
    <property type="match status" value="1"/>
</dbReference>
<organism evidence="10 11">
    <name type="scientific">Pseudaquabacterium terrae</name>
    <dbReference type="NCBI Taxonomy" id="2732868"/>
    <lineage>
        <taxon>Bacteria</taxon>
        <taxon>Pseudomonadati</taxon>
        <taxon>Pseudomonadota</taxon>
        <taxon>Betaproteobacteria</taxon>
        <taxon>Burkholderiales</taxon>
        <taxon>Sphaerotilaceae</taxon>
        <taxon>Pseudaquabacterium</taxon>
    </lineage>
</organism>
<dbReference type="InterPro" id="IPR003661">
    <property type="entry name" value="HisK_dim/P_dom"/>
</dbReference>
<dbReference type="SUPFAM" id="SSF52172">
    <property type="entry name" value="CheY-like"/>
    <property type="match status" value="1"/>
</dbReference>
<feature type="domain" description="Histidine kinase" evidence="8">
    <location>
        <begin position="563"/>
        <end position="782"/>
    </location>
</feature>
<protein>
    <recommendedName>
        <fullName evidence="2">histidine kinase</fullName>
        <ecNumber evidence="2">2.7.13.3</ecNumber>
    </recommendedName>
</protein>
<feature type="modified residue" description="4-aspartylphosphate" evidence="6">
    <location>
        <position position="848"/>
    </location>
</feature>
<dbReference type="SUPFAM" id="SSF55874">
    <property type="entry name" value="ATPase domain of HSP90 chaperone/DNA topoisomerase II/histidine kinase"/>
    <property type="match status" value="1"/>
</dbReference>
<dbReference type="EMBL" id="JABRWJ010000006">
    <property type="protein sequence ID" value="NRF69400.1"/>
    <property type="molecule type" value="Genomic_DNA"/>
</dbReference>
<sequence>MTHCFRGRHAGAAAARWLAACLLAFSAALASAQVETLRYGLLAELPPFQVWPEGGEPGGADLALVQVLAGRLNLQLRPVRYTSWRSLEADLLAGRIDLASAVRRNATREQDLAFTTAYWRVRQALVTRRDAPSGALTPDLAGRIVAVVNGYPSEVEADQLFPLATRAVVDTVRQSLRDVASGRADVAFEALPVVLELIEHEQLKGLHVARTLELPTGALHLALPASRQALAQRLSQEIVALAPGAVEALVRRWSATLPLAERGATFVLDERDRSALAALPAPVIAVVGGHRPFIDVTPGSEPSGLTIDMLRAVLQRLGLQPRAWRVVRLEDLAGLLARGEVDWVIGAEESAQYDGQLRFIGPYMEQPVTIIGRRDAVLLDLGQLRGRRLALPAGHAGRTWVDSRYPAIDVVACLQLADCVDAVEQGRADATLADVIGAATLLAERPRATVQLMGAVPELRVQHSLALAARHGALAALAQRALDASASADLPELKTRWLNAPTPAAVQREAVRRWAPWVGGVLAGLLALWWAHSRRLKREVRRRQAAQQHAERASQTSARFVTFLAHEVRNSLHSVIAGTELLRHTQGNQPSIAAGLRESARSTLTLLNNLLDRDRLEAGRLSLHLESAHLDPVLRSVALEMGPAAQARQLTLRYRPGAWDPLLRIDAMRVQQVIRNLVANAIKYCERGEIAIESRCEVEPGTQPRCRVEIVVRDQGPGVAPEDQAHLFEPFFVAGDSTAAGARTGLGLALCRDIAQLMGGELTLDSRRGEGLAIALRWTAEFEAEPEPAARAKPAPPRRVLLVEDAEVYAMLIEHALAAEGCPVVVAGSVAGAEAALAREAFDVVLTDLHLVDGGAARVIAAARRAAGEGALPTLVVMSAELHDADVQALRDAGAELVLAKASDATLFVRQLLQHPALRAPAELAA</sequence>
<keyword evidence="3 6" id="KW-0597">Phosphoprotein</keyword>
<dbReference type="Pfam" id="PF02518">
    <property type="entry name" value="HATPase_c"/>
    <property type="match status" value="1"/>
</dbReference>
<feature type="signal peptide" evidence="7">
    <location>
        <begin position="1"/>
        <end position="32"/>
    </location>
</feature>
<dbReference type="InterPro" id="IPR005467">
    <property type="entry name" value="His_kinase_dom"/>
</dbReference>
<dbReference type="PRINTS" id="PR00344">
    <property type="entry name" value="BCTRLSENSOR"/>
</dbReference>
<feature type="chain" id="PRO_5046482885" description="histidine kinase" evidence="7">
    <location>
        <begin position="33"/>
        <end position="926"/>
    </location>
</feature>
<dbReference type="Pfam" id="PF00072">
    <property type="entry name" value="Response_reg"/>
    <property type="match status" value="1"/>
</dbReference>
<comment type="catalytic activity">
    <reaction evidence="1">
        <text>ATP + protein L-histidine = ADP + protein N-phospho-L-histidine.</text>
        <dbReference type="EC" id="2.7.13.3"/>
    </reaction>
</comment>
<evidence type="ECO:0000259" key="9">
    <source>
        <dbReference type="PROSITE" id="PS50110"/>
    </source>
</evidence>
<dbReference type="CDD" id="cd00156">
    <property type="entry name" value="REC"/>
    <property type="match status" value="1"/>
</dbReference>
<dbReference type="RefSeq" id="WP_173126201.1">
    <property type="nucleotide sequence ID" value="NZ_JABRWJ010000006.1"/>
</dbReference>
<dbReference type="InterPro" id="IPR036890">
    <property type="entry name" value="HATPase_C_sf"/>
</dbReference>
<dbReference type="InterPro" id="IPR036097">
    <property type="entry name" value="HisK_dim/P_sf"/>
</dbReference>
<evidence type="ECO:0000256" key="6">
    <source>
        <dbReference type="PROSITE-ProRule" id="PRU00169"/>
    </source>
</evidence>
<dbReference type="Gene3D" id="3.30.565.10">
    <property type="entry name" value="Histidine kinase-like ATPase, C-terminal domain"/>
    <property type="match status" value="1"/>
</dbReference>